<dbReference type="OrthoDB" id="10059413at2759"/>
<protein>
    <submittedName>
        <fullName evidence="1">Uncharacterized protein</fullName>
    </submittedName>
</protein>
<accession>A0A9Q0EPJ3</accession>
<organism evidence="1 2">
    <name type="scientific">Muraenolepis orangiensis</name>
    <name type="common">Patagonian moray cod</name>
    <dbReference type="NCBI Taxonomy" id="630683"/>
    <lineage>
        <taxon>Eukaryota</taxon>
        <taxon>Metazoa</taxon>
        <taxon>Chordata</taxon>
        <taxon>Craniata</taxon>
        <taxon>Vertebrata</taxon>
        <taxon>Euteleostomi</taxon>
        <taxon>Actinopterygii</taxon>
        <taxon>Neopterygii</taxon>
        <taxon>Teleostei</taxon>
        <taxon>Neoteleostei</taxon>
        <taxon>Acanthomorphata</taxon>
        <taxon>Zeiogadaria</taxon>
        <taxon>Gadariae</taxon>
        <taxon>Gadiformes</taxon>
        <taxon>Muraenolepidoidei</taxon>
        <taxon>Muraenolepididae</taxon>
        <taxon>Muraenolepis</taxon>
    </lineage>
</organism>
<evidence type="ECO:0000313" key="1">
    <source>
        <dbReference type="EMBL" id="KAJ3610193.1"/>
    </source>
</evidence>
<reference evidence="1" key="1">
    <citation type="submission" date="2022-07" db="EMBL/GenBank/DDBJ databases">
        <title>Chromosome-level genome of Muraenolepis orangiensis.</title>
        <authorList>
            <person name="Kim J."/>
        </authorList>
    </citation>
    <scope>NUCLEOTIDE SEQUENCE</scope>
    <source>
        <strain evidence="1">KU_S4_2022</strain>
        <tissue evidence="1">Muscle</tissue>
    </source>
</reference>
<dbReference type="EMBL" id="JANIIK010000038">
    <property type="protein sequence ID" value="KAJ3610193.1"/>
    <property type="molecule type" value="Genomic_DNA"/>
</dbReference>
<dbReference type="AlphaFoldDB" id="A0A9Q0EPJ3"/>
<keyword evidence="2" id="KW-1185">Reference proteome</keyword>
<name>A0A9Q0EPJ3_9TELE</name>
<sequence>MGGRSYLEAGPTWRPVLPGGRSYLEAGLTCATAFTVLLCVETRCEKLSCDERTDCSSLRRLPVAQMLSLHNELLIRRVFSRGEPGENQGRTRGERAVSCGDPYFAPELDPAHRSLAPHPAPGRESRPLILPFRRFQIKDLVIREAALSPARWGRDDGDGTFLRSASEADKFVGVLNTNPPDPSTWMAEPLLHHTLLRPDPSTWMAEPYCTTPFIDQIPPPGWLSPYCTTPFLDQIPPPGCLSPYCTTPFIDQIPPPGWLSSTAPHPS</sequence>
<gene>
    <name evidence="1" type="ORF">NHX12_022287</name>
</gene>
<evidence type="ECO:0000313" key="2">
    <source>
        <dbReference type="Proteomes" id="UP001148018"/>
    </source>
</evidence>
<proteinExistence type="predicted"/>
<comment type="caution">
    <text evidence="1">The sequence shown here is derived from an EMBL/GenBank/DDBJ whole genome shotgun (WGS) entry which is preliminary data.</text>
</comment>
<dbReference type="Proteomes" id="UP001148018">
    <property type="component" value="Unassembled WGS sequence"/>
</dbReference>